<evidence type="ECO:0000256" key="1">
    <source>
        <dbReference type="SAM" id="MobiDB-lite"/>
    </source>
</evidence>
<feature type="region of interest" description="Disordered" evidence="1">
    <location>
        <begin position="222"/>
        <end position="254"/>
    </location>
</feature>
<dbReference type="STRING" id="765420.OSCT_1085"/>
<organism evidence="2 3">
    <name type="scientific">Oscillochloris trichoides DG-6</name>
    <dbReference type="NCBI Taxonomy" id="765420"/>
    <lineage>
        <taxon>Bacteria</taxon>
        <taxon>Bacillati</taxon>
        <taxon>Chloroflexota</taxon>
        <taxon>Chloroflexia</taxon>
        <taxon>Chloroflexales</taxon>
        <taxon>Chloroflexineae</taxon>
        <taxon>Oscillochloridaceae</taxon>
        <taxon>Oscillochloris</taxon>
    </lineage>
</organism>
<gene>
    <name evidence="2" type="ORF">OSCT_1085</name>
</gene>
<accession>E1ICN4</accession>
<dbReference type="EMBL" id="ADVR01000029">
    <property type="protein sequence ID" value="EFO81054.1"/>
    <property type="molecule type" value="Genomic_DNA"/>
</dbReference>
<proteinExistence type="predicted"/>
<evidence type="ECO:0000313" key="2">
    <source>
        <dbReference type="EMBL" id="EFO81054.1"/>
    </source>
</evidence>
<comment type="caution">
    <text evidence="2">The sequence shown here is derived from an EMBL/GenBank/DDBJ whole genome shotgun (WGS) entry which is preliminary data.</text>
</comment>
<feature type="compositionally biased region" description="Pro residues" evidence="1">
    <location>
        <begin position="178"/>
        <end position="188"/>
    </location>
</feature>
<feature type="compositionally biased region" description="Polar residues" evidence="1">
    <location>
        <begin position="226"/>
        <end position="236"/>
    </location>
</feature>
<feature type="region of interest" description="Disordered" evidence="1">
    <location>
        <begin position="470"/>
        <end position="494"/>
    </location>
</feature>
<name>E1ICN4_9CHLR</name>
<sequence length="494" mass="53437">MTPASADELRHRGILEEDETLLAIFDGVLLDENRRRIGGVALSDYVALTDKRLVTWARGLFNDTVDSFVWKDVDIARAETWDPWHGRVILAFRLPPIAPRSRRIVVKGISATGQAEDERVITNTLDYMPAEDVTPLANMVAWVGDQVVSGVVGETLIRGFMDQFPAPDRPVQTNLFAPEPPPPPPPPPREVEKRRKNWWQRAFGESEEPLVPNSSNLINAYESRRSSQPAGSGTPTYQPPLDAGSPMSPLPSMMEQPSVYEMSRSIQLFLEAPRRLMTGMRRASEMMSGATDLVSGLQSPQVRRTAMMGIYQAAAQQEMDKGPLAPVAPVLRAAVRLVEPLPDSEGAAGTTSASRRLQIKTTAAAPRRSPPSQPLNGAAVPAAESTPSEAPVRRSINVRRVEANEAEAAMPDSPPPVTRSMPASARIAVRQQVAVKRSNGTAAPEAPPAAEPVEAAPTAVRVPVRRMTIKRNDETPAPVADAQSPAAVAVSDDA</sequence>
<keyword evidence="3" id="KW-1185">Reference proteome</keyword>
<reference evidence="2 3" key="1">
    <citation type="journal article" date="2011" name="J. Bacteriol.">
        <title>Draft genome sequence of the anoxygenic filamentous phototrophic bacterium Oscillochloris trichoides subsp. DG-6.</title>
        <authorList>
            <person name="Kuznetsov B.B."/>
            <person name="Ivanovsky R.N."/>
            <person name="Keppen O.I."/>
            <person name="Sukhacheva M.V."/>
            <person name="Bumazhkin B.K."/>
            <person name="Patutina E.O."/>
            <person name="Beletsky A.V."/>
            <person name="Mardanov A.V."/>
            <person name="Baslerov R.V."/>
            <person name="Panteleeva A.N."/>
            <person name="Kolganova T.V."/>
            <person name="Ravin N.V."/>
            <person name="Skryabin K.G."/>
        </authorList>
    </citation>
    <scope>NUCLEOTIDE SEQUENCE [LARGE SCALE GENOMIC DNA]</scope>
    <source>
        <strain evidence="2 3">DG-6</strain>
    </source>
</reference>
<feature type="region of interest" description="Disordered" evidence="1">
    <location>
        <begin position="168"/>
        <end position="194"/>
    </location>
</feature>
<dbReference type="HOGENOM" id="CLU_612077_0_0_0"/>
<evidence type="ECO:0000313" key="3">
    <source>
        <dbReference type="Proteomes" id="UP000054010"/>
    </source>
</evidence>
<feature type="region of interest" description="Disordered" evidence="1">
    <location>
        <begin position="437"/>
        <end position="457"/>
    </location>
</feature>
<protein>
    <submittedName>
        <fullName evidence="2">Uncharacterized protein</fullName>
    </submittedName>
</protein>
<dbReference type="AlphaFoldDB" id="E1ICN4"/>
<dbReference type="Proteomes" id="UP000054010">
    <property type="component" value="Unassembled WGS sequence"/>
</dbReference>
<feature type="region of interest" description="Disordered" evidence="1">
    <location>
        <begin position="342"/>
        <end position="393"/>
    </location>
</feature>